<gene>
    <name evidence="7" type="ORF">BDD16_002193</name>
</gene>
<dbReference type="GO" id="GO:0005886">
    <property type="term" value="C:plasma membrane"/>
    <property type="evidence" value="ECO:0007669"/>
    <property type="project" value="UniProtKB-SubCell"/>
</dbReference>
<feature type="transmembrane region" description="Helical" evidence="6">
    <location>
        <begin position="215"/>
        <end position="233"/>
    </location>
</feature>
<comment type="caution">
    <text evidence="7">The sequence shown here is derived from an EMBL/GenBank/DDBJ whole genome shotgun (WGS) entry which is preliminary data.</text>
</comment>
<evidence type="ECO:0000256" key="3">
    <source>
        <dbReference type="ARBA" id="ARBA00022692"/>
    </source>
</evidence>
<keyword evidence="3 6" id="KW-0812">Transmembrane</keyword>
<dbReference type="CDD" id="cd06662">
    <property type="entry name" value="SURF1"/>
    <property type="match status" value="1"/>
</dbReference>
<evidence type="ECO:0000313" key="8">
    <source>
        <dbReference type="Proteomes" id="UP000518288"/>
    </source>
</evidence>
<organism evidence="7 8">
    <name type="scientific">Sphaerotilus montanus</name>
    <dbReference type="NCBI Taxonomy" id="522889"/>
    <lineage>
        <taxon>Bacteria</taxon>
        <taxon>Pseudomonadati</taxon>
        <taxon>Pseudomonadota</taxon>
        <taxon>Betaproteobacteria</taxon>
        <taxon>Burkholderiales</taxon>
        <taxon>Sphaerotilaceae</taxon>
        <taxon>Sphaerotilus</taxon>
    </lineage>
</organism>
<dbReference type="PANTHER" id="PTHR23427">
    <property type="entry name" value="SURFEIT LOCUS PROTEIN"/>
    <property type="match status" value="1"/>
</dbReference>
<sequence length="247" mass="27594">MTLPRHRHQRWLILLATVVGVAGTARLGVWQLDRADRKIERQALLDARRQLPELTAADLARHPDEVDAQTQRRIRLQGRWVARATLFLDNRPMDGRVGFHVVTPLQLADGTAVLVERGWVPRHALRREDLPPVKTPDTEAVTVVARIIPTPSRLFDFGGLETGPIRQNLDIAAAARESGLSLRPVALLQTEGPPDDGLLRHWSAPAVGVDKHHGYAVQWFALSALIAGLYVWYQLIRPRRQAASHVA</sequence>
<dbReference type="PANTHER" id="PTHR23427:SF2">
    <property type="entry name" value="SURFEIT LOCUS PROTEIN 1"/>
    <property type="match status" value="1"/>
</dbReference>
<dbReference type="InterPro" id="IPR002994">
    <property type="entry name" value="Surf1/Shy1"/>
</dbReference>
<keyword evidence="5 6" id="KW-0472">Membrane</keyword>
<dbReference type="RefSeq" id="WP_179634002.1">
    <property type="nucleotide sequence ID" value="NZ_CAXYYM010000013.1"/>
</dbReference>
<comment type="similarity">
    <text evidence="2 6">Belongs to the SURF1 family.</text>
</comment>
<dbReference type="PROSITE" id="PS50895">
    <property type="entry name" value="SURF1"/>
    <property type="match status" value="1"/>
</dbReference>
<comment type="subcellular location">
    <subcellularLocation>
        <location evidence="6">Cell membrane</location>
        <topology evidence="6">Multi-pass membrane protein</topology>
    </subcellularLocation>
    <subcellularLocation>
        <location evidence="1">Membrane</location>
    </subcellularLocation>
</comment>
<keyword evidence="8" id="KW-1185">Reference proteome</keyword>
<accession>A0A7Y9U6X4</accession>
<name>A0A7Y9U6X4_9BURK</name>
<proteinExistence type="inferred from homology"/>
<reference evidence="7 8" key="1">
    <citation type="submission" date="2020-07" db="EMBL/GenBank/DDBJ databases">
        <title>Genomic Encyclopedia of Archaeal and Bacterial Type Strains, Phase II (KMG-II): from individual species to whole genera.</title>
        <authorList>
            <person name="Goeker M."/>
        </authorList>
    </citation>
    <scope>NUCLEOTIDE SEQUENCE [LARGE SCALE GENOMIC DNA]</scope>
    <source>
        <strain evidence="7 8">DSM 21226</strain>
    </source>
</reference>
<evidence type="ECO:0000256" key="4">
    <source>
        <dbReference type="ARBA" id="ARBA00022989"/>
    </source>
</evidence>
<evidence type="ECO:0000256" key="6">
    <source>
        <dbReference type="RuleBase" id="RU363076"/>
    </source>
</evidence>
<dbReference type="EMBL" id="JACCFH010000001">
    <property type="protein sequence ID" value="NYG33207.1"/>
    <property type="molecule type" value="Genomic_DNA"/>
</dbReference>
<dbReference type="Pfam" id="PF02104">
    <property type="entry name" value="SURF1"/>
    <property type="match status" value="1"/>
</dbReference>
<evidence type="ECO:0000256" key="1">
    <source>
        <dbReference type="ARBA" id="ARBA00004370"/>
    </source>
</evidence>
<keyword evidence="6" id="KW-1003">Cell membrane</keyword>
<dbReference type="Proteomes" id="UP000518288">
    <property type="component" value="Unassembled WGS sequence"/>
</dbReference>
<evidence type="ECO:0000313" key="7">
    <source>
        <dbReference type="EMBL" id="NYG33207.1"/>
    </source>
</evidence>
<protein>
    <recommendedName>
        <fullName evidence="6">SURF1-like protein</fullName>
    </recommendedName>
</protein>
<evidence type="ECO:0000256" key="2">
    <source>
        <dbReference type="ARBA" id="ARBA00007165"/>
    </source>
</evidence>
<keyword evidence="4 6" id="KW-1133">Transmembrane helix</keyword>
<evidence type="ECO:0000256" key="5">
    <source>
        <dbReference type="ARBA" id="ARBA00023136"/>
    </source>
</evidence>
<dbReference type="AlphaFoldDB" id="A0A7Y9U6X4"/>
<comment type="caution">
    <text evidence="6">Lacks conserved residue(s) required for the propagation of feature annotation.</text>
</comment>
<dbReference type="InterPro" id="IPR045214">
    <property type="entry name" value="Surf1/Surf4"/>
</dbReference>